<dbReference type="PROSITE" id="PS50878">
    <property type="entry name" value="RT_POL"/>
    <property type="match status" value="1"/>
</dbReference>
<dbReference type="CDD" id="cd00304">
    <property type="entry name" value="RT_like"/>
    <property type="match status" value="1"/>
</dbReference>
<accession>A0A1B6D9D8</accession>
<evidence type="ECO:0000313" key="2">
    <source>
        <dbReference type="EMBL" id="JAS22309.1"/>
    </source>
</evidence>
<dbReference type="AlphaFoldDB" id="A0A1B6D9D8"/>
<organism evidence="2">
    <name type="scientific">Clastoptera arizonana</name>
    <name type="common">Arizona spittle bug</name>
    <dbReference type="NCBI Taxonomy" id="38151"/>
    <lineage>
        <taxon>Eukaryota</taxon>
        <taxon>Metazoa</taxon>
        <taxon>Ecdysozoa</taxon>
        <taxon>Arthropoda</taxon>
        <taxon>Hexapoda</taxon>
        <taxon>Insecta</taxon>
        <taxon>Pterygota</taxon>
        <taxon>Neoptera</taxon>
        <taxon>Paraneoptera</taxon>
        <taxon>Hemiptera</taxon>
        <taxon>Auchenorrhyncha</taxon>
        <taxon>Cercopoidea</taxon>
        <taxon>Clastopteridae</taxon>
        <taxon>Clastoptera</taxon>
    </lineage>
</organism>
<feature type="domain" description="Reverse transcriptase" evidence="1">
    <location>
        <begin position="1"/>
        <end position="187"/>
    </location>
</feature>
<gene>
    <name evidence="2" type="ORF">g.40566</name>
</gene>
<dbReference type="GO" id="GO:0071897">
    <property type="term" value="P:DNA biosynthetic process"/>
    <property type="evidence" value="ECO:0007669"/>
    <property type="project" value="UniProtKB-ARBA"/>
</dbReference>
<evidence type="ECO:0000259" key="1">
    <source>
        <dbReference type="PROSITE" id="PS50878"/>
    </source>
</evidence>
<feature type="non-terminal residue" evidence="2">
    <location>
        <position position="1"/>
    </location>
</feature>
<dbReference type="Pfam" id="PF00078">
    <property type="entry name" value="RVT_1"/>
    <property type="match status" value="1"/>
</dbReference>
<dbReference type="InterPro" id="IPR043502">
    <property type="entry name" value="DNA/RNA_pol_sf"/>
</dbReference>
<dbReference type="PANTHER" id="PTHR21301">
    <property type="entry name" value="REVERSE TRANSCRIPTASE"/>
    <property type="match status" value="1"/>
</dbReference>
<reference evidence="2" key="1">
    <citation type="submission" date="2015-12" db="EMBL/GenBank/DDBJ databases">
        <title>De novo transcriptome assembly of four potential Pierce s Disease insect vectors from Arizona vineyards.</title>
        <authorList>
            <person name="Tassone E.E."/>
        </authorList>
    </citation>
    <scope>NUCLEOTIDE SEQUENCE</scope>
</reference>
<dbReference type="SUPFAM" id="SSF56672">
    <property type="entry name" value="DNA/RNA polymerases"/>
    <property type="match status" value="1"/>
</dbReference>
<name>A0A1B6D9D8_9HEMI</name>
<dbReference type="EMBL" id="GEDC01014989">
    <property type="protein sequence ID" value="JAS22309.1"/>
    <property type="molecule type" value="Transcribed_RNA"/>
</dbReference>
<protein>
    <recommendedName>
        <fullName evidence="1">Reverse transcriptase domain-containing protein</fullName>
    </recommendedName>
</protein>
<dbReference type="PANTHER" id="PTHR21301:SF10">
    <property type="entry name" value="REVERSE TRANSCRIPTASE DOMAIN-CONTAINING PROTEIN"/>
    <property type="match status" value="1"/>
</dbReference>
<feature type="non-terminal residue" evidence="2">
    <location>
        <position position="187"/>
    </location>
</feature>
<sequence>PPYILSQYIPSIPIDETLGYLKELLIENGIDDVKNLEFLELTKRCMKQNYFQFNNQFYEQIDGTAIGNYLSPLLANLFMSKFEENLKETLEYFPRVWIRYVDDIFVVFNTIEYSLEEFYKNINNAHQYIKFDIENEQKSSLPFLDIKCIRNDKKIEFDIFRKPTNNNRYIFNDSNHSSQHKIASFNS</sequence>
<dbReference type="InterPro" id="IPR000477">
    <property type="entry name" value="RT_dom"/>
</dbReference>
<proteinExistence type="predicted"/>